<keyword evidence="2" id="KW-0812">Transmembrane</keyword>
<feature type="transmembrane region" description="Helical" evidence="2">
    <location>
        <begin position="143"/>
        <end position="165"/>
    </location>
</feature>
<sequence>MSNPEYQSQEPKVLPGYFSPAAPPPQAPAQQSAPHMPSPVRPYAAPQLQLNPTLGTQPIRGATFMQALGRFYSQYAVFNGRSSRSEYWWIAGATTGLFVVSAILSDITGGDWILGLWAIFMLASLIPSVAVTVRRLHDVNLSGALACLWLVPYVGFIAVWVLAFLPEKAQGARFDK</sequence>
<keyword evidence="2" id="KW-0472">Membrane</keyword>
<dbReference type="GO" id="GO:0005886">
    <property type="term" value="C:plasma membrane"/>
    <property type="evidence" value="ECO:0007669"/>
    <property type="project" value="TreeGrafter"/>
</dbReference>
<gene>
    <name evidence="3" type="ORF">CVS30_10250</name>
</gene>
<organism evidence="3 4">
    <name type="scientific">Arthrobacter psychrolactophilus</name>
    <dbReference type="NCBI Taxonomy" id="92442"/>
    <lineage>
        <taxon>Bacteria</taxon>
        <taxon>Bacillati</taxon>
        <taxon>Actinomycetota</taxon>
        <taxon>Actinomycetes</taxon>
        <taxon>Micrococcales</taxon>
        <taxon>Micrococcaceae</taxon>
        <taxon>Arthrobacter</taxon>
    </lineage>
</organism>
<keyword evidence="4" id="KW-1185">Reference proteome</keyword>
<dbReference type="OrthoDB" id="9812349at2"/>
<dbReference type="EMBL" id="QJVC01000008">
    <property type="protein sequence ID" value="PYI38494.1"/>
    <property type="molecule type" value="Genomic_DNA"/>
</dbReference>
<evidence type="ECO:0000256" key="1">
    <source>
        <dbReference type="SAM" id="MobiDB-lite"/>
    </source>
</evidence>
<evidence type="ECO:0000313" key="4">
    <source>
        <dbReference type="Proteomes" id="UP000247980"/>
    </source>
</evidence>
<dbReference type="RefSeq" id="WP_110485241.1">
    <property type="nucleotide sequence ID" value="NZ_QJVC01000008.1"/>
</dbReference>
<feature type="compositionally biased region" description="Polar residues" evidence="1">
    <location>
        <begin position="1"/>
        <end position="10"/>
    </location>
</feature>
<evidence type="ECO:0000313" key="3">
    <source>
        <dbReference type="EMBL" id="PYI38494.1"/>
    </source>
</evidence>
<evidence type="ECO:0000256" key="2">
    <source>
        <dbReference type="SAM" id="Phobius"/>
    </source>
</evidence>
<proteinExistence type="predicted"/>
<dbReference type="Pfam" id="PF05656">
    <property type="entry name" value="DUF805"/>
    <property type="match status" value="1"/>
</dbReference>
<reference evidence="3 4" key="1">
    <citation type="submission" date="2018-05" db="EMBL/GenBank/DDBJ databases">
        <title>Genetic diversity of glacier-inhabiting Cryobacterium bacteria in China and description of Cryobacterium mengkeensis sp. nov. and Arthrobacter glacialis sp. nov.</title>
        <authorList>
            <person name="Liu Q."/>
            <person name="Xin Y.-H."/>
        </authorList>
    </citation>
    <scope>NUCLEOTIDE SEQUENCE [LARGE SCALE GENOMIC DNA]</scope>
    <source>
        <strain evidence="3 4">B7</strain>
    </source>
</reference>
<keyword evidence="2" id="KW-1133">Transmembrane helix</keyword>
<dbReference type="InterPro" id="IPR008523">
    <property type="entry name" value="DUF805"/>
</dbReference>
<dbReference type="PANTHER" id="PTHR34980">
    <property type="entry name" value="INNER MEMBRANE PROTEIN-RELATED-RELATED"/>
    <property type="match status" value="1"/>
</dbReference>
<comment type="caution">
    <text evidence="3">The sequence shown here is derived from an EMBL/GenBank/DDBJ whole genome shotgun (WGS) entry which is preliminary data.</text>
</comment>
<feature type="transmembrane region" description="Helical" evidence="2">
    <location>
        <begin position="112"/>
        <end position="131"/>
    </location>
</feature>
<protein>
    <submittedName>
        <fullName evidence="3">DUF805 domain-containing protein</fullName>
    </submittedName>
</protein>
<feature type="transmembrane region" description="Helical" evidence="2">
    <location>
        <begin position="87"/>
        <end position="105"/>
    </location>
</feature>
<name>A0A2V5IWA7_9MICC</name>
<dbReference type="PANTHER" id="PTHR34980:SF2">
    <property type="entry name" value="INNER MEMBRANE PROTEIN YHAH-RELATED"/>
    <property type="match status" value="1"/>
</dbReference>
<accession>A0A2V5IWA7</accession>
<feature type="region of interest" description="Disordered" evidence="1">
    <location>
        <begin position="1"/>
        <end position="39"/>
    </location>
</feature>
<dbReference type="AlphaFoldDB" id="A0A2V5IWA7"/>
<dbReference type="Proteomes" id="UP000247980">
    <property type="component" value="Unassembled WGS sequence"/>
</dbReference>